<dbReference type="Proteomes" id="UP000663831">
    <property type="component" value="Unassembled WGS sequence"/>
</dbReference>
<dbReference type="EMBL" id="CAJMWV010002155">
    <property type="protein sequence ID" value="CAE6455920.1"/>
    <property type="molecule type" value="Genomic_DNA"/>
</dbReference>
<organism evidence="2 3">
    <name type="scientific">Rhizoctonia solani</name>
    <dbReference type="NCBI Taxonomy" id="456999"/>
    <lineage>
        <taxon>Eukaryota</taxon>
        <taxon>Fungi</taxon>
        <taxon>Dikarya</taxon>
        <taxon>Basidiomycota</taxon>
        <taxon>Agaricomycotina</taxon>
        <taxon>Agaricomycetes</taxon>
        <taxon>Cantharellales</taxon>
        <taxon>Ceratobasidiaceae</taxon>
        <taxon>Rhizoctonia</taxon>
    </lineage>
</organism>
<comment type="caution">
    <text evidence="2">The sequence shown here is derived from an EMBL/GenBank/DDBJ whole genome shotgun (WGS) entry which is preliminary data.</text>
</comment>
<evidence type="ECO:0000313" key="3">
    <source>
        <dbReference type="Proteomes" id="UP000663831"/>
    </source>
</evidence>
<reference evidence="2" key="1">
    <citation type="submission" date="2021-01" db="EMBL/GenBank/DDBJ databases">
        <authorList>
            <person name="Kaushik A."/>
        </authorList>
    </citation>
    <scope>NUCLEOTIDE SEQUENCE</scope>
    <source>
        <strain evidence="2">AG3-1AP</strain>
    </source>
</reference>
<sequence>MYGVPSPKALSKRVGFMRRAFEVPELRKGLEKLGVKKLDDPYMDEEQEREVYHEVEQEQQTQRPPKGHPKKHSVHSEVRSFIKTGKLPANQSGILPLFHPLRASNGQMFKGWSSLLFASADFLQTVTASPTDHLSEYMRPVNWIVSGSGNVRVVLSPYEVNELLPSIRKQSAVQLHVYAPRVSLAMLSFSDLQFYSIPATPSSHVSSRVLSTAQLQLDLFAGQLYLPSYQDYTLLCASLGLFILSETEDDLKIEVESDGFVKPRHRGQLVERHPEYSNCQFTDTPVPSLKDLIGRRRKGMKYLLTHVGQILHARSLTPKSFQKAAL</sequence>
<feature type="region of interest" description="Disordered" evidence="1">
    <location>
        <begin position="39"/>
        <end position="75"/>
    </location>
</feature>
<accession>A0A8H3BEN5</accession>
<proteinExistence type="predicted"/>
<dbReference type="AlphaFoldDB" id="A0A8H3BEN5"/>
<name>A0A8H3BEN5_9AGAM</name>
<gene>
    <name evidence="2" type="ORF">RDB_LOCUS71332</name>
</gene>
<evidence type="ECO:0000256" key="1">
    <source>
        <dbReference type="SAM" id="MobiDB-lite"/>
    </source>
</evidence>
<protein>
    <submittedName>
        <fullName evidence="2">Uncharacterized protein</fullName>
    </submittedName>
</protein>
<evidence type="ECO:0000313" key="2">
    <source>
        <dbReference type="EMBL" id="CAE6455920.1"/>
    </source>
</evidence>